<reference evidence="2 3" key="1">
    <citation type="submission" date="2021-12" db="EMBL/GenBank/DDBJ databases">
        <title>Genome sequencing of bacteria with rrn-lacking chromosome and rrn-plasmid.</title>
        <authorList>
            <person name="Anda M."/>
            <person name="Iwasaki W."/>
        </authorList>
    </citation>
    <scope>NUCLEOTIDE SEQUENCE [LARGE SCALE GENOMIC DNA]</scope>
    <source>
        <strain evidence="2 3">DSM 100852</strain>
        <plasmid evidence="2 3">pFA4</plasmid>
    </source>
</reference>
<dbReference type="RefSeq" id="WP_338395558.1">
    <property type="nucleotide sequence ID" value="NZ_AP025318.1"/>
</dbReference>
<evidence type="ECO:0008006" key="4">
    <source>
        <dbReference type="Google" id="ProtNLM"/>
    </source>
</evidence>
<proteinExistence type="predicted"/>
<feature type="transmembrane region" description="Helical" evidence="1">
    <location>
        <begin position="20"/>
        <end position="52"/>
    </location>
</feature>
<keyword evidence="3" id="KW-1185">Reference proteome</keyword>
<keyword evidence="1" id="KW-1133">Transmembrane helix</keyword>
<dbReference type="Proteomes" id="UP001348817">
    <property type="component" value="Plasmid pFA4"/>
</dbReference>
<sequence>MEKETEKHKAFPQELPKPTWYPLVLSMGVALIFWGIVTQYVMSLIGLGLFFYGLVGWINDLRDEYNESGNE</sequence>
<dbReference type="KEGG" id="fax:FUAX_48530"/>
<dbReference type="AlphaFoldDB" id="A0AAU9CTP1"/>
<keyword evidence="2" id="KW-0614">Plasmid</keyword>
<dbReference type="GO" id="GO:0005886">
    <property type="term" value="C:plasma membrane"/>
    <property type="evidence" value="ECO:0007669"/>
    <property type="project" value="UniProtKB-SubCell"/>
</dbReference>
<dbReference type="GO" id="GO:0004129">
    <property type="term" value="F:cytochrome-c oxidase activity"/>
    <property type="evidence" value="ECO:0007669"/>
    <property type="project" value="UniProtKB-EC"/>
</dbReference>
<keyword evidence="1" id="KW-0812">Transmembrane</keyword>
<accession>A0AAU9CTP1</accession>
<gene>
    <name evidence="2" type="ORF">FUAX_48530</name>
</gene>
<organism evidence="2 3">
    <name type="scientific">Fulvitalea axinellae</name>
    <dbReference type="NCBI Taxonomy" id="1182444"/>
    <lineage>
        <taxon>Bacteria</taxon>
        <taxon>Pseudomonadati</taxon>
        <taxon>Bacteroidota</taxon>
        <taxon>Cytophagia</taxon>
        <taxon>Cytophagales</taxon>
        <taxon>Persicobacteraceae</taxon>
        <taxon>Fulvitalea</taxon>
    </lineage>
</organism>
<dbReference type="EMBL" id="AP025318">
    <property type="protein sequence ID" value="BDD12421.1"/>
    <property type="molecule type" value="Genomic_DNA"/>
</dbReference>
<evidence type="ECO:0000313" key="3">
    <source>
        <dbReference type="Proteomes" id="UP001348817"/>
    </source>
</evidence>
<keyword evidence="1" id="KW-0472">Membrane</keyword>
<name>A0AAU9CTP1_9BACT</name>
<geneLocation type="plasmid" evidence="2 3">
    <name>pFA4</name>
</geneLocation>
<dbReference type="Gene3D" id="1.10.287.70">
    <property type="match status" value="1"/>
</dbReference>
<evidence type="ECO:0000313" key="2">
    <source>
        <dbReference type="EMBL" id="BDD12421.1"/>
    </source>
</evidence>
<evidence type="ECO:0000256" key="1">
    <source>
        <dbReference type="SAM" id="Phobius"/>
    </source>
</evidence>
<dbReference type="GO" id="GO:0022900">
    <property type="term" value="P:electron transport chain"/>
    <property type="evidence" value="ECO:0007669"/>
    <property type="project" value="InterPro"/>
</dbReference>
<protein>
    <recommendedName>
        <fullName evidence="4">Cytochrome c oxidase polypeptide IV</fullName>
    </recommendedName>
</protein>